<dbReference type="InterPro" id="IPR003607">
    <property type="entry name" value="HD/PDEase_dom"/>
</dbReference>
<reference evidence="2 3" key="1">
    <citation type="submission" date="2017-09" db="EMBL/GenBank/DDBJ databases">
        <title>Depth-based differentiation of microbial function through sediment-hosted aquifers and enrichment of novel symbionts in the deep terrestrial subsurface.</title>
        <authorList>
            <person name="Probst A.J."/>
            <person name="Ladd B."/>
            <person name="Jarett J.K."/>
            <person name="Geller-Mcgrath D.E."/>
            <person name="Sieber C.M."/>
            <person name="Emerson J.B."/>
            <person name="Anantharaman K."/>
            <person name="Thomas B.C."/>
            <person name="Malmstrom R."/>
            <person name="Stieglmeier M."/>
            <person name="Klingl A."/>
            <person name="Woyke T."/>
            <person name="Ryan C.M."/>
            <person name="Banfield J.F."/>
        </authorList>
    </citation>
    <scope>NUCLEOTIDE SEQUENCE [LARGE SCALE GENOMIC DNA]</scope>
    <source>
        <strain evidence="2">CG15_BIG_FIL_POST_REV_8_21_14_020_45_12</strain>
    </source>
</reference>
<evidence type="ECO:0000259" key="1">
    <source>
        <dbReference type="SMART" id="SM00471"/>
    </source>
</evidence>
<dbReference type="GO" id="GO:0008832">
    <property type="term" value="F:dGTPase activity"/>
    <property type="evidence" value="ECO:0007669"/>
    <property type="project" value="TreeGrafter"/>
</dbReference>
<organism evidence="2 3">
    <name type="scientific">Candidatus Kerfeldbacteria bacterium CG15_BIG_FIL_POST_REV_8_21_14_020_45_12</name>
    <dbReference type="NCBI Taxonomy" id="2014247"/>
    <lineage>
        <taxon>Bacteria</taxon>
        <taxon>Candidatus Kerfeldiibacteriota</taxon>
    </lineage>
</organism>
<dbReference type="SMART" id="SM00471">
    <property type="entry name" value="HDc"/>
    <property type="match status" value="1"/>
</dbReference>
<dbReference type="InterPro" id="IPR006674">
    <property type="entry name" value="HD_domain"/>
</dbReference>
<accession>A0A2M7H488</accession>
<dbReference type="Pfam" id="PF01966">
    <property type="entry name" value="HD"/>
    <property type="match status" value="1"/>
</dbReference>
<dbReference type="GO" id="GO:0006203">
    <property type="term" value="P:dGTP catabolic process"/>
    <property type="evidence" value="ECO:0007669"/>
    <property type="project" value="TreeGrafter"/>
</dbReference>
<dbReference type="Gene3D" id="1.10.3210.10">
    <property type="entry name" value="Hypothetical protein af1432"/>
    <property type="match status" value="1"/>
</dbReference>
<dbReference type="SUPFAM" id="SSF109604">
    <property type="entry name" value="HD-domain/PDEase-like"/>
    <property type="match status" value="1"/>
</dbReference>
<feature type="domain" description="HD/PDEase" evidence="1">
    <location>
        <begin position="46"/>
        <end position="160"/>
    </location>
</feature>
<dbReference type="AlphaFoldDB" id="A0A2M7H488"/>
<dbReference type="Proteomes" id="UP000230292">
    <property type="component" value="Unassembled WGS sequence"/>
</dbReference>
<proteinExistence type="predicted"/>
<comment type="caution">
    <text evidence="2">The sequence shown here is derived from an EMBL/GenBank/DDBJ whole genome shotgun (WGS) entry which is preliminary data.</text>
</comment>
<dbReference type="PANTHER" id="PTHR11373:SF41">
    <property type="entry name" value="METAL-DEPENDENT PHOSPHOHYDROLASE"/>
    <property type="match status" value="1"/>
</dbReference>
<evidence type="ECO:0000313" key="3">
    <source>
        <dbReference type="Proteomes" id="UP000230292"/>
    </source>
</evidence>
<evidence type="ECO:0000313" key="2">
    <source>
        <dbReference type="EMBL" id="PIW37046.1"/>
    </source>
</evidence>
<name>A0A2M7H488_9BACT</name>
<gene>
    <name evidence="2" type="ORF">COW24_02160</name>
</gene>
<dbReference type="PANTHER" id="PTHR11373">
    <property type="entry name" value="DEOXYNUCLEOSIDE TRIPHOSPHATE TRIPHOSPHOHYDROLASE"/>
    <property type="match status" value="1"/>
</dbReference>
<dbReference type="EMBL" id="PFGC01000028">
    <property type="protein sequence ID" value="PIW37046.1"/>
    <property type="molecule type" value="Genomic_DNA"/>
</dbReference>
<protein>
    <recommendedName>
        <fullName evidence="1">HD/PDEase domain-containing protein</fullName>
    </recommendedName>
</protein>
<sequence length="327" mass="38062">MEYTDRIFGTFTIDEPVIEELILSRPIQRLKNVNQYGASFYRFPHLSTTRFEHSVGVYYVLKKLGASVLEQVAGLLHDAPHTAFSHVSDVVFGDASQTFHEQFHEKIIFESEIPKIMKRHGLSVWRLLEKKSFRLAERDLPDLCADRIDYFFRDCVTDKQLDLLLARRMMDDMIVFDGDVAFQDRDLAKKFAITYREANEKLWANPLQSGLYYLLASAMKVSLEEAIISFDDLFTTDKEVYEKMKKSGNAEVLKYLHDMEHLEVREDDKDYDYHILSKIRVVDPYVLVDTEGKTEKHRISELEPALAESNARFLEKASRGHYVKVIS</sequence>
<dbReference type="InterPro" id="IPR050135">
    <property type="entry name" value="dGTPase-like"/>
</dbReference>